<protein>
    <recommendedName>
        <fullName evidence="6">Ubiquitin carboxyl-terminal hydrolase</fullName>
        <ecNumber evidence="6">3.4.19.12</ecNumber>
    </recommendedName>
</protein>
<keyword evidence="10" id="KW-1185">Reference proteome</keyword>
<organism evidence="9 10">
    <name type="scientific">Russula ochroleuca</name>
    <dbReference type="NCBI Taxonomy" id="152965"/>
    <lineage>
        <taxon>Eukaryota</taxon>
        <taxon>Fungi</taxon>
        <taxon>Dikarya</taxon>
        <taxon>Basidiomycota</taxon>
        <taxon>Agaricomycotina</taxon>
        <taxon>Agaricomycetes</taxon>
        <taxon>Russulales</taxon>
        <taxon>Russulaceae</taxon>
        <taxon>Russula</taxon>
    </lineage>
</organism>
<dbReference type="GO" id="GO:0016579">
    <property type="term" value="P:protein deubiquitination"/>
    <property type="evidence" value="ECO:0007669"/>
    <property type="project" value="InterPro"/>
</dbReference>
<feature type="domain" description="USP" evidence="8">
    <location>
        <begin position="84"/>
        <end position="474"/>
    </location>
</feature>
<dbReference type="EC" id="3.4.19.12" evidence="6"/>
<gene>
    <name evidence="9" type="ORF">DFH94DRAFT_672922</name>
</gene>
<comment type="caution">
    <text evidence="9">The sequence shown here is derived from an EMBL/GenBank/DDBJ whole genome shotgun (WGS) entry which is preliminary data.</text>
</comment>
<evidence type="ECO:0000256" key="4">
    <source>
        <dbReference type="ARBA" id="ARBA00022801"/>
    </source>
</evidence>
<dbReference type="PROSITE" id="PS00973">
    <property type="entry name" value="USP_2"/>
    <property type="match status" value="1"/>
</dbReference>
<reference evidence="9" key="1">
    <citation type="submission" date="2019-10" db="EMBL/GenBank/DDBJ databases">
        <authorList>
            <consortium name="DOE Joint Genome Institute"/>
            <person name="Kuo A."/>
            <person name="Miyauchi S."/>
            <person name="Kiss E."/>
            <person name="Drula E."/>
            <person name="Kohler A."/>
            <person name="Sanchez-Garcia M."/>
            <person name="Andreopoulos B."/>
            <person name="Barry K.W."/>
            <person name="Bonito G."/>
            <person name="Buee M."/>
            <person name="Carver A."/>
            <person name="Chen C."/>
            <person name="Cichocki N."/>
            <person name="Clum A."/>
            <person name="Culley D."/>
            <person name="Crous P.W."/>
            <person name="Fauchery L."/>
            <person name="Girlanda M."/>
            <person name="Hayes R."/>
            <person name="Keri Z."/>
            <person name="LaButti K."/>
            <person name="Lipzen A."/>
            <person name="Lombard V."/>
            <person name="Magnuson J."/>
            <person name="Maillard F."/>
            <person name="Morin E."/>
            <person name="Murat C."/>
            <person name="Nolan M."/>
            <person name="Ohm R."/>
            <person name="Pangilinan J."/>
            <person name="Pereira M."/>
            <person name="Perotto S."/>
            <person name="Peter M."/>
            <person name="Riley R."/>
            <person name="Sitrit Y."/>
            <person name="Stielow B."/>
            <person name="Szollosi G."/>
            <person name="Zifcakova L."/>
            <person name="Stursova M."/>
            <person name="Spatafora J.W."/>
            <person name="Tedersoo L."/>
            <person name="Vaario L.-M."/>
            <person name="Yamada A."/>
            <person name="Yan M."/>
            <person name="Wang P."/>
            <person name="Xu J."/>
            <person name="Bruns T."/>
            <person name="Baldrian P."/>
            <person name="Vilgalys R."/>
            <person name="Henrissat B."/>
            <person name="Grigoriev I.V."/>
            <person name="Hibbett D."/>
            <person name="Nagy L.G."/>
            <person name="Martin F.M."/>
        </authorList>
    </citation>
    <scope>NUCLEOTIDE SEQUENCE</scope>
    <source>
        <strain evidence="9">Prilba</strain>
    </source>
</reference>
<dbReference type="PROSITE" id="PS50235">
    <property type="entry name" value="USP_3"/>
    <property type="match status" value="1"/>
</dbReference>
<dbReference type="Pfam" id="PF00443">
    <property type="entry name" value="UCH"/>
    <property type="match status" value="1"/>
</dbReference>
<dbReference type="GO" id="GO:0005634">
    <property type="term" value="C:nucleus"/>
    <property type="evidence" value="ECO:0007669"/>
    <property type="project" value="TreeGrafter"/>
</dbReference>
<dbReference type="InterPro" id="IPR038765">
    <property type="entry name" value="Papain-like_cys_pep_sf"/>
</dbReference>
<keyword evidence="4 6" id="KW-0378">Hydrolase</keyword>
<evidence type="ECO:0000313" key="9">
    <source>
        <dbReference type="EMBL" id="KAF8475307.1"/>
    </source>
</evidence>
<reference evidence="9" key="2">
    <citation type="journal article" date="2020" name="Nat. Commun.">
        <title>Large-scale genome sequencing of mycorrhizal fungi provides insights into the early evolution of symbiotic traits.</title>
        <authorList>
            <person name="Miyauchi S."/>
            <person name="Kiss E."/>
            <person name="Kuo A."/>
            <person name="Drula E."/>
            <person name="Kohler A."/>
            <person name="Sanchez-Garcia M."/>
            <person name="Morin E."/>
            <person name="Andreopoulos B."/>
            <person name="Barry K.W."/>
            <person name="Bonito G."/>
            <person name="Buee M."/>
            <person name="Carver A."/>
            <person name="Chen C."/>
            <person name="Cichocki N."/>
            <person name="Clum A."/>
            <person name="Culley D."/>
            <person name="Crous P.W."/>
            <person name="Fauchery L."/>
            <person name="Girlanda M."/>
            <person name="Hayes R.D."/>
            <person name="Keri Z."/>
            <person name="LaButti K."/>
            <person name="Lipzen A."/>
            <person name="Lombard V."/>
            <person name="Magnuson J."/>
            <person name="Maillard F."/>
            <person name="Murat C."/>
            <person name="Nolan M."/>
            <person name="Ohm R.A."/>
            <person name="Pangilinan J."/>
            <person name="Pereira M.F."/>
            <person name="Perotto S."/>
            <person name="Peter M."/>
            <person name="Pfister S."/>
            <person name="Riley R."/>
            <person name="Sitrit Y."/>
            <person name="Stielow J.B."/>
            <person name="Szollosi G."/>
            <person name="Zifcakova L."/>
            <person name="Stursova M."/>
            <person name="Spatafora J.W."/>
            <person name="Tedersoo L."/>
            <person name="Vaario L.M."/>
            <person name="Yamada A."/>
            <person name="Yan M."/>
            <person name="Wang P."/>
            <person name="Xu J."/>
            <person name="Bruns T."/>
            <person name="Baldrian P."/>
            <person name="Vilgalys R."/>
            <person name="Dunand C."/>
            <person name="Henrissat B."/>
            <person name="Grigoriev I.V."/>
            <person name="Hibbett D."/>
            <person name="Nagy L.G."/>
            <person name="Martin F.M."/>
        </authorList>
    </citation>
    <scope>NUCLEOTIDE SEQUENCE</scope>
    <source>
        <strain evidence="9">Prilba</strain>
    </source>
</reference>
<dbReference type="GO" id="GO:0004843">
    <property type="term" value="F:cysteine-type deubiquitinase activity"/>
    <property type="evidence" value="ECO:0007669"/>
    <property type="project" value="UniProtKB-UniRule"/>
</dbReference>
<dbReference type="InterPro" id="IPR018200">
    <property type="entry name" value="USP_CS"/>
</dbReference>
<dbReference type="AlphaFoldDB" id="A0A9P5T4U1"/>
<evidence type="ECO:0000256" key="2">
    <source>
        <dbReference type="ARBA" id="ARBA00022670"/>
    </source>
</evidence>
<evidence type="ECO:0000259" key="8">
    <source>
        <dbReference type="PROSITE" id="PS50235"/>
    </source>
</evidence>
<comment type="catalytic activity">
    <reaction evidence="1 6">
        <text>Thiol-dependent hydrolysis of ester, thioester, amide, peptide and isopeptide bonds formed by the C-terminal Gly of ubiquitin (a 76-residue protein attached to proteins as an intracellular targeting signal).</text>
        <dbReference type="EC" id="3.4.19.12"/>
    </reaction>
</comment>
<sequence>MPAPTPAPVTAPTPHVLNESLEFCDAGAASSNPLLPASFVVGFSIPASSLPSRVPPSPKAESPALLSSTTRSRPTTIFSCLRTRGLVNTGSMCFANAVLQLLVHTPPFWNLFRELADLKGERGVEDQETGGGATRLVDATLRFFDEFKGEPLPRQELLQQATGGKPREDEEETKEHNGVDSFEPMFMYDAMKEKRQLRTFLDGQQQDAEEFFGLYLDALDEELLALLVSTSGHKSATAAPGVDVCDVSQSGQTDDGKRGFMVRQLFHHSLLESPLMRIIFGGKFRSTVRAPNQPDFVTIEDWRSLQLDIQHDSVYAIEDALARISHLQPVQLGPSSLNEASQEVLIEVLPSVLVLHLKRFLYDVAADGINKINKPVRTLRGLVCPEIMAPVPGKSAEPVHYKLCGVLYHHGESADTGHYTVDVLHQDGDSDGEEAWLHIDDEAVSAMRHEDVFGGHDNEWVDDRCAYMLFYCRNAPTQI</sequence>
<dbReference type="OrthoDB" id="429671at2759"/>
<dbReference type="PANTHER" id="PTHR24006">
    <property type="entry name" value="UBIQUITIN CARBOXYL-TERMINAL HYDROLASE"/>
    <property type="match status" value="1"/>
</dbReference>
<dbReference type="SUPFAM" id="SSF54001">
    <property type="entry name" value="Cysteine proteinases"/>
    <property type="match status" value="1"/>
</dbReference>
<dbReference type="Gene3D" id="3.90.70.10">
    <property type="entry name" value="Cysteine proteinases"/>
    <property type="match status" value="1"/>
</dbReference>
<dbReference type="PANTHER" id="PTHR24006:SF687">
    <property type="entry name" value="UBIQUITIN CARBOXYL-TERMINAL HYDROLASE 10"/>
    <property type="match status" value="1"/>
</dbReference>
<feature type="region of interest" description="Disordered" evidence="7">
    <location>
        <begin position="154"/>
        <end position="177"/>
    </location>
</feature>
<dbReference type="EMBL" id="WHVB01000016">
    <property type="protein sequence ID" value="KAF8475307.1"/>
    <property type="molecule type" value="Genomic_DNA"/>
</dbReference>
<name>A0A9P5T4U1_9AGAM</name>
<keyword evidence="3 6" id="KW-0833">Ubl conjugation pathway</keyword>
<dbReference type="InterPro" id="IPR001394">
    <property type="entry name" value="Peptidase_C19_UCH"/>
</dbReference>
<feature type="compositionally biased region" description="Basic and acidic residues" evidence="7">
    <location>
        <begin position="165"/>
        <end position="177"/>
    </location>
</feature>
<dbReference type="GO" id="GO:0006508">
    <property type="term" value="P:proteolysis"/>
    <property type="evidence" value="ECO:0007669"/>
    <property type="project" value="UniProtKB-KW"/>
</dbReference>
<dbReference type="PROSITE" id="PS00972">
    <property type="entry name" value="USP_1"/>
    <property type="match status" value="1"/>
</dbReference>
<accession>A0A9P5T4U1</accession>
<evidence type="ECO:0000256" key="6">
    <source>
        <dbReference type="RuleBase" id="RU366025"/>
    </source>
</evidence>
<dbReference type="Proteomes" id="UP000759537">
    <property type="component" value="Unassembled WGS sequence"/>
</dbReference>
<evidence type="ECO:0000256" key="7">
    <source>
        <dbReference type="SAM" id="MobiDB-lite"/>
    </source>
</evidence>
<dbReference type="GO" id="GO:0005829">
    <property type="term" value="C:cytosol"/>
    <property type="evidence" value="ECO:0007669"/>
    <property type="project" value="TreeGrafter"/>
</dbReference>
<evidence type="ECO:0000256" key="1">
    <source>
        <dbReference type="ARBA" id="ARBA00000707"/>
    </source>
</evidence>
<dbReference type="CDD" id="cd02257">
    <property type="entry name" value="Peptidase_C19"/>
    <property type="match status" value="1"/>
</dbReference>
<dbReference type="InterPro" id="IPR050164">
    <property type="entry name" value="Peptidase_C19"/>
</dbReference>
<dbReference type="InterPro" id="IPR028889">
    <property type="entry name" value="USP"/>
</dbReference>
<keyword evidence="2 6" id="KW-0645">Protease</keyword>
<proteinExistence type="inferred from homology"/>
<comment type="similarity">
    <text evidence="6">Belongs to the peptidase C19 family.</text>
</comment>
<evidence type="ECO:0000256" key="5">
    <source>
        <dbReference type="ARBA" id="ARBA00022807"/>
    </source>
</evidence>
<evidence type="ECO:0000256" key="3">
    <source>
        <dbReference type="ARBA" id="ARBA00022786"/>
    </source>
</evidence>
<keyword evidence="5 6" id="KW-0788">Thiol protease</keyword>
<evidence type="ECO:0000313" key="10">
    <source>
        <dbReference type="Proteomes" id="UP000759537"/>
    </source>
</evidence>